<gene>
    <name evidence="1" type="ORF">KYJ44_04725</name>
</gene>
<name>A0ABT2XCF4_9GAMM</name>
<organism evidence="1 2">
    <name type="scientific">Stenotrophomonas riyadhensis</name>
    <dbReference type="NCBI Taxonomy" id="2859893"/>
    <lineage>
        <taxon>Bacteria</taxon>
        <taxon>Pseudomonadati</taxon>
        <taxon>Pseudomonadota</taxon>
        <taxon>Gammaproteobacteria</taxon>
        <taxon>Lysobacterales</taxon>
        <taxon>Lysobacteraceae</taxon>
        <taxon>Stenotrophomonas</taxon>
    </lineage>
</organism>
<dbReference type="EMBL" id="JAHWBK010000003">
    <property type="protein sequence ID" value="MCV0323613.1"/>
    <property type="molecule type" value="Genomic_DNA"/>
</dbReference>
<proteinExistence type="predicted"/>
<dbReference type="RefSeq" id="WP_263469006.1">
    <property type="nucleotide sequence ID" value="NZ_JAHWBK010000003.1"/>
</dbReference>
<sequence length="135" mass="15620">MELEKLEKWCQDGITMLSSPNDIPRLVELRRKTVTHFARSRKLYEVAADIADGLNDLPEDARKIAREYLLSTYGFSFEFFMDRGSAKVRAILKRGRVRNKAEFRALSDFLTDNEIDEGVARVAEKLLDDYSKDLK</sequence>
<accession>A0ABT2XCF4</accession>
<evidence type="ECO:0000313" key="1">
    <source>
        <dbReference type="EMBL" id="MCV0323613.1"/>
    </source>
</evidence>
<evidence type="ECO:0000313" key="2">
    <source>
        <dbReference type="Proteomes" id="UP001208054"/>
    </source>
</evidence>
<dbReference type="Proteomes" id="UP001208054">
    <property type="component" value="Unassembled WGS sequence"/>
</dbReference>
<protein>
    <submittedName>
        <fullName evidence="1">Uncharacterized protein</fullName>
    </submittedName>
</protein>
<reference evidence="1 2" key="1">
    <citation type="submission" date="2021-07" db="EMBL/GenBank/DDBJ databases">
        <title>Clinical implication of Pseudomonas aeruginosa: further insight on the antimicrobial resistance.</title>
        <authorList>
            <person name="Macori G."/>
            <person name="Fanning S."/>
            <person name="Alqahtani A."/>
        </authorList>
    </citation>
    <scope>NUCLEOTIDE SEQUENCE [LARGE SCALE GENOMIC DNA]</scope>
    <source>
        <strain evidence="1 2">CFS3442</strain>
    </source>
</reference>
<comment type="caution">
    <text evidence="1">The sequence shown here is derived from an EMBL/GenBank/DDBJ whole genome shotgun (WGS) entry which is preliminary data.</text>
</comment>
<keyword evidence="2" id="KW-1185">Reference proteome</keyword>